<feature type="compositionally biased region" description="Polar residues" evidence="1">
    <location>
        <begin position="218"/>
        <end position="231"/>
    </location>
</feature>
<evidence type="ECO:0000313" key="3">
    <source>
        <dbReference type="EMBL" id="VDI72386.1"/>
    </source>
</evidence>
<feature type="region of interest" description="Disordered" evidence="1">
    <location>
        <begin position="157"/>
        <end position="238"/>
    </location>
</feature>
<dbReference type="AlphaFoldDB" id="A0A8B6H0C1"/>
<keyword evidence="4" id="KW-1185">Reference proteome</keyword>
<gene>
    <name evidence="3" type="ORF">MGAL_10B066343</name>
</gene>
<reference evidence="3" key="1">
    <citation type="submission" date="2018-11" db="EMBL/GenBank/DDBJ databases">
        <authorList>
            <person name="Alioto T."/>
            <person name="Alioto T."/>
        </authorList>
    </citation>
    <scope>NUCLEOTIDE SEQUENCE</scope>
</reference>
<dbReference type="Proteomes" id="UP000596742">
    <property type="component" value="Unassembled WGS sequence"/>
</dbReference>
<dbReference type="OrthoDB" id="6215759at2759"/>
<accession>A0A8B6H0C1</accession>
<keyword evidence="2" id="KW-0812">Transmembrane</keyword>
<evidence type="ECO:0008006" key="5">
    <source>
        <dbReference type="Google" id="ProtNLM"/>
    </source>
</evidence>
<proteinExistence type="predicted"/>
<feature type="compositionally biased region" description="Basic and acidic residues" evidence="1">
    <location>
        <begin position="201"/>
        <end position="213"/>
    </location>
</feature>
<feature type="transmembrane region" description="Helical" evidence="2">
    <location>
        <begin position="87"/>
        <end position="108"/>
    </location>
</feature>
<evidence type="ECO:0000256" key="2">
    <source>
        <dbReference type="SAM" id="Phobius"/>
    </source>
</evidence>
<organism evidence="3 4">
    <name type="scientific">Mytilus galloprovincialis</name>
    <name type="common">Mediterranean mussel</name>
    <dbReference type="NCBI Taxonomy" id="29158"/>
    <lineage>
        <taxon>Eukaryota</taxon>
        <taxon>Metazoa</taxon>
        <taxon>Spiralia</taxon>
        <taxon>Lophotrochozoa</taxon>
        <taxon>Mollusca</taxon>
        <taxon>Bivalvia</taxon>
        <taxon>Autobranchia</taxon>
        <taxon>Pteriomorphia</taxon>
        <taxon>Mytilida</taxon>
        <taxon>Mytiloidea</taxon>
        <taxon>Mytilidae</taxon>
        <taxon>Mytilinae</taxon>
        <taxon>Mytilus</taxon>
    </lineage>
</organism>
<evidence type="ECO:0000256" key="1">
    <source>
        <dbReference type="SAM" id="MobiDB-lite"/>
    </source>
</evidence>
<keyword evidence="2" id="KW-0472">Membrane</keyword>
<evidence type="ECO:0000313" key="4">
    <source>
        <dbReference type="Proteomes" id="UP000596742"/>
    </source>
</evidence>
<comment type="caution">
    <text evidence="3">The sequence shown here is derived from an EMBL/GenBank/DDBJ whole genome shotgun (WGS) entry which is preliminary data.</text>
</comment>
<keyword evidence="2" id="KW-1133">Transmembrane helix</keyword>
<name>A0A8B6H0C1_MYTGA</name>
<sequence length="314" mass="35583">MGKSCQICFPGRYGRKCSDFCRCNYQRCHHVLGCIELSSIGETSSELQDREENVIIPVGTHSSLNISGSIHTKKSAFTFLGLQKREVIVYSICIGLLSFGLLFCTFLIRRYRHRHTIIRINNTDNIQRQDNPTIEQVANDSSENVENAYEMIDERNLVTDNPLNENDQTSDHTSEGSSPVDTGPLPNDDYLNPYQPMVEEVENHEYSRTHDTGDTDSSESNGENKSSQYLNPYQPMVSDSDRHEYCKAQQDFPDSEKDKIVVTTGQNSDAYTDAHSFRPTHAIELKGNENECMDLKLQCSTDICTRNLNFPGDI</sequence>
<dbReference type="EMBL" id="UYJE01009319">
    <property type="protein sequence ID" value="VDI72386.1"/>
    <property type="molecule type" value="Genomic_DNA"/>
</dbReference>
<protein>
    <recommendedName>
        <fullName evidence="5">MEGF10_11</fullName>
    </recommendedName>
</protein>
<feature type="compositionally biased region" description="Polar residues" evidence="1">
    <location>
        <begin position="158"/>
        <end position="167"/>
    </location>
</feature>